<keyword evidence="2 9" id="KW-0813">Transport</keyword>
<feature type="transmembrane region" description="Helical" evidence="9">
    <location>
        <begin position="93"/>
        <end position="116"/>
    </location>
</feature>
<comment type="subunit">
    <text evidence="9">The complex comprises the extracytoplasmic solute receptor protein and the two transmembrane proteins.</text>
</comment>
<evidence type="ECO:0000256" key="5">
    <source>
        <dbReference type="ARBA" id="ARBA00022692"/>
    </source>
</evidence>
<feature type="transmembrane region" description="Helical" evidence="9">
    <location>
        <begin position="21"/>
        <end position="44"/>
    </location>
</feature>
<keyword evidence="4 9" id="KW-0997">Cell inner membrane</keyword>
<evidence type="ECO:0000313" key="11">
    <source>
        <dbReference type="EMBL" id="PHP65812.1"/>
    </source>
</evidence>
<evidence type="ECO:0000256" key="1">
    <source>
        <dbReference type="ARBA" id="ARBA00004429"/>
    </source>
</evidence>
<dbReference type="GO" id="GO:0015740">
    <property type="term" value="P:C4-dicarboxylate transport"/>
    <property type="evidence" value="ECO:0007669"/>
    <property type="project" value="TreeGrafter"/>
</dbReference>
<dbReference type="AlphaFoldDB" id="A0A2G1QJY9"/>
<dbReference type="OrthoDB" id="7843639at2"/>
<evidence type="ECO:0000256" key="7">
    <source>
        <dbReference type="ARBA" id="ARBA00023136"/>
    </source>
</evidence>
<accession>A0A2G1QJY9</accession>
<feature type="transmembrane region" description="Helical" evidence="9">
    <location>
        <begin position="50"/>
        <end position="72"/>
    </location>
</feature>
<keyword evidence="6 9" id="KW-1133">Transmembrane helix</keyword>
<evidence type="ECO:0000256" key="2">
    <source>
        <dbReference type="ARBA" id="ARBA00022448"/>
    </source>
</evidence>
<comment type="caution">
    <text evidence="11">The sequence shown here is derived from an EMBL/GenBank/DDBJ whole genome shotgun (WGS) entry which is preliminary data.</text>
</comment>
<evidence type="ECO:0000313" key="12">
    <source>
        <dbReference type="Proteomes" id="UP000221168"/>
    </source>
</evidence>
<protein>
    <recommendedName>
        <fullName evidence="9">TRAP transporter small permease protein</fullName>
    </recommendedName>
</protein>
<dbReference type="InterPro" id="IPR055348">
    <property type="entry name" value="DctQ"/>
</dbReference>
<comment type="similarity">
    <text evidence="8 9">Belongs to the TRAP transporter small permease family.</text>
</comment>
<dbReference type="RefSeq" id="WP_099307599.1">
    <property type="nucleotide sequence ID" value="NZ_PDVP01000012.1"/>
</dbReference>
<feature type="transmembrane region" description="Helical" evidence="9">
    <location>
        <begin position="136"/>
        <end position="154"/>
    </location>
</feature>
<dbReference type="Pfam" id="PF04290">
    <property type="entry name" value="DctQ"/>
    <property type="match status" value="1"/>
</dbReference>
<keyword evidence="7 9" id="KW-0472">Membrane</keyword>
<feature type="domain" description="Tripartite ATP-independent periplasmic transporters DctQ component" evidence="10">
    <location>
        <begin position="32"/>
        <end position="160"/>
    </location>
</feature>
<evidence type="ECO:0000256" key="9">
    <source>
        <dbReference type="RuleBase" id="RU369079"/>
    </source>
</evidence>
<dbReference type="PANTHER" id="PTHR35011">
    <property type="entry name" value="2,3-DIKETO-L-GULONATE TRAP TRANSPORTER SMALL PERMEASE PROTEIN YIAM"/>
    <property type="match status" value="1"/>
</dbReference>
<keyword evidence="3" id="KW-1003">Cell membrane</keyword>
<evidence type="ECO:0000259" key="10">
    <source>
        <dbReference type="Pfam" id="PF04290"/>
    </source>
</evidence>
<evidence type="ECO:0000256" key="8">
    <source>
        <dbReference type="ARBA" id="ARBA00038436"/>
    </source>
</evidence>
<name>A0A2G1QJY9_9HYPH</name>
<dbReference type="PANTHER" id="PTHR35011:SF2">
    <property type="entry name" value="2,3-DIKETO-L-GULONATE TRAP TRANSPORTER SMALL PERMEASE PROTEIN YIAM"/>
    <property type="match status" value="1"/>
</dbReference>
<sequence>MSLGDTVARRTDIVLWWIEQVFIAVFAFAALALGTMQVVLRYVFNTGFEWNEAVFILCTVTGMLLAGSRAVRENVHVRVDVLHMVAPRAVAKWLDVLAYLSALALCAFYVWCGYLFVGFAKMMDTASPDTGIKDWIVYSIMPLALLMFCIRYLLKIREALAGSGDHAPDGNDGAATGAEGWQ</sequence>
<gene>
    <name evidence="11" type="ORF">CSC94_17145</name>
</gene>
<evidence type="ECO:0000256" key="3">
    <source>
        <dbReference type="ARBA" id="ARBA00022475"/>
    </source>
</evidence>
<dbReference type="EMBL" id="PDVP01000012">
    <property type="protein sequence ID" value="PHP65812.1"/>
    <property type="molecule type" value="Genomic_DNA"/>
</dbReference>
<evidence type="ECO:0000256" key="4">
    <source>
        <dbReference type="ARBA" id="ARBA00022519"/>
    </source>
</evidence>
<proteinExistence type="inferred from homology"/>
<comment type="subcellular location">
    <subcellularLocation>
        <location evidence="1 9">Cell inner membrane</location>
        <topology evidence="1 9">Multi-pass membrane protein</topology>
    </subcellularLocation>
</comment>
<dbReference type="InterPro" id="IPR007387">
    <property type="entry name" value="TRAP_DctQ"/>
</dbReference>
<keyword evidence="12" id="KW-1185">Reference proteome</keyword>
<comment type="function">
    <text evidence="9">Part of the tripartite ATP-independent periplasmic (TRAP) transport system.</text>
</comment>
<reference evidence="11 12" key="1">
    <citation type="submission" date="2017-10" db="EMBL/GenBank/DDBJ databases">
        <title>Sedimentibacterium mangrovi gen. nov., sp. nov., a novel member of family Phyllobacteriacea isolated from mangrove sediment.</title>
        <authorList>
            <person name="Liao H."/>
            <person name="Tian Y."/>
        </authorList>
    </citation>
    <scope>NUCLEOTIDE SEQUENCE [LARGE SCALE GENOMIC DNA]</scope>
    <source>
        <strain evidence="11 12">X9-2-2</strain>
    </source>
</reference>
<dbReference type="Proteomes" id="UP000221168">
    <property type="component" value="Unassembled WGS sequence"/>
</dbReference>
<dbReference type="GO" id="GO:0022857">
    <property type="term" value="F:transmembrane transporter activity"/>
    <property type="evidence" value="ECO:0007669"/>
    <property type="project" value="UniProtKB-UniRule"/>
</dbReference>
<dbReference type="GO" id="GO:0005886">
    <property type="term" value="C:plasma membrane"/>
    <property type="evidence" value="ECO:0007669"/>
    <property type="project" value="UniProtKB-SubCell"/>
</dbReference>
<evidence type="ECO:0000256" key="6">
    <source>
        <dbReference type="ARBA" id="ARBA00022989"/>
    </source>
</evidence>
<keyword evidence="5 9" id="KW-0812">Transmembrane</keyword>
<organism evidence="11 12">
    <name type="scientific">Zhengella mangrovi</name>
    <dbReference type="NCBI Taxonomy" id="1982044"/>
    <lineage>
        <taxon>Bacteria</taxon>
        <taxon>Pseudomonadati</taxon>
        <taxon>Pseudomonadota</taxon>
        <taxon>Alphaproteobacteria</taxon>
        <taxon>Hyphomicrobiales</taxon>
        <taxon>Notoacmeibacteraceae</taxon>
        <taxon>Zhengella</taxon>
    </lineage>
</organism>